<dbReference type="Pfam" id="PF00375">
    <property type="entry name" value="SDF"/>
    <property type="match status" value="1"/>
</dbReference>
<reference evidence="15 16" key="1">
    <citation type="submission" date="2019-07" db="EMBL/GenBank/DDBJ databases">
        <authorList>
            <person name="Jastrzebski P J."/>
            <person name="Paukszto L."/>
            <person name="Jastrzebski P J."/>
        </authorList>
    </citation>
    <scope>NUCLEOTIDE SEQUENCE [LARGE SCALE GENOMIC DNA]</scope>
    <source>
        <strain evidence="15 16">WMS-il1</strain>
    </source>
</reference>
<dbReference type="InterPro" id="IPR036458">
    <property type="entry name" value="Na:dicarbo_symporter_sf"/>
</dbReference>
<evidence type="ECO:0000259" key="13">
    <source>
        <dbReference type="Pfam" id="PF06862"/>
    </source>
</evidence>
<evidence type="ECO:0000259" key="14">
    <source>
        <dbReference type="Pfam" id="PF22916"/>
    </source>
</evidence>
<dbReference type="GO" id="GO:0032040">
    <property type="term" value="C:small-subunit processome"/>
    <property type="evidence" value="ECO:0007669"/>
    <property type="project" value="TreeGrafter"/>
</dbReference>
<keyword evidence="5 12" id="KW-0812">Transmembrane</keyword>
<comment type="similarity">
    <text evidence="3">Belongs to the UTP25 family.</text>
</comment>
<proteinExistence type="inferred from homology"/>
<evidence type="ECO:0000256" key="5">
    <source>
        <dbReference type="ARBA" id="ARBA00022692"/>
    </source>
</evidence>
<feature type="transmembrane region" description="Helical" evidence="12">
    <location>
        <begin position="667"/>
        <end position="691"/>
    </location>
</feature>
<keyword evidence="8" id="KW-0539">Nucleus</keyword>
<dbReference type="EMBL" id="CABIJS010000188">
    <property type="protein sequence ID" value="VUZ45862.1"/>
    <property type="molecule type" value="Genomic_DNA"/>
</dbReference>
<dbReference type="InterPro" id="IPR010678">
    <property type="entry name" value="UTP25"/>
</dbReference>
<keyword evidence="7 12" id="KW-0472">Membrane</keyword>
<dbReference type="InterPro" id="IPR053940">
    <property type="entry name" value="UTP25_NTPase-like"/>
</dbReference>
<dbReference type="GO" id="GO:0034511">
    <property type="term" value="F:U3 snoRNA binding"/>
    <property type="evidence" value="ECO:0007669"/>
    <property type="project" value="InterPro"/>
</dbReference>
<feature type="transmembrane region" description="Helical" evidence="12">
    <location>
        <begin position="703"/>
        <end position="721"/>
    </location>
</feature>
<evidence type="ECO:0000256" key="12">
    <source>
        <dbReference type="SAM" id="Phobius"/>
    </source>
</evidence>
<keyword evidence="6 12" id="KW-1133">Transmembrane helix</keyword>
<dbReference type="SUPFAM" id="SSF52540">
    <property type="entry name" value="P-loop containing nucleoside triphosphate hydrolases"/>
    <property type="match status" value="1"/>
</dbReference>
<sequence>MASEEVVDAPLEGSSYLRHFNYDYSKLDELPATKCEALLVCLQFNFICKTSAGEFYRTTSKREPFSPKIPNSLKEVQNIIANYEDLFYNLRYLKMESIREVYCAHVLNHLLKSRKLMIKNNTRAEKSGLDDSLRDQGFHRAKVLIILPTRESARRTVHQFLCLMPKGSTVSHRKRFEQDFGPQPGRSDQMKRRGKKPPDYEEWFSCNTDDRFRIGIAVAKKSIKLYAAFAESDIVISSPLGLETLMAEKADNSVDLQYITTSVEILILDQAEHLLMQNWATVQEVVSQLNQRPIKPSLSSPARIRLAYLAGYGSRYRQTLLFSAVNHYLISALISKCENLPENHRVPGLKRSPGTESDSTESITALDNFKLQLITFGVNGSLFNSNPLAELAKRVDQDDDSDDEEEVGVKRARIGGSSNSIVLKRGFSPYNLSDKGGRAIPIARLAAFKQRILPRLRKGLDERVLIYVPDYYDLEELRKLSREEALSFCYIHEYIEDNEAERNRHLFDQGRIRIMLLSERYYFYRRRKIRGARNFIFYGPPTFPWFVRELLASCELAPAVATSASGESLTVVRANPSGVLSSSVTILYFQPWEAAQVRILFISVVFGAAANAVGKMAKPLIKFFEAVSAVVTKLMAIFLRLTPIGVCFMVAGSVISRKNIESDFIQLGLFTVTVLMGLAIYLIILILILLISSRKNPLRLLKYSLQPFLIAFAVTTIAVAIGEMYKQLHRYRCNKLASRFVLLMCLALKGDGPAIFFSVACMFIAQQSGVEINASKIIFIILLTFALTCAIPHVPSASMVLVVTVLSSIGLPSASASILFTMEWFLDRCRSGTAAVSAMYISVMTSEICERKRLKQEELVEELSGNEGTDTSVFSNEV</sequence>
<feature type="transmembrane region" description="Helical" evidence="12">
    <location>
        <begin position="777"/>
        <end position="794"/>
    </location>
</feature>
<dbReference type="GO" id="GO:0019843">
    <property type="term" value="F:rRNA binding"/>
    <property type="evidence" value="ECO:0007669"/>
    <property type="project" value="TreeGrafter"/>
</dbReference>
<dbReference type="AlphaFoldDB" id="A0A564YF08"/>
<evidence type="ECO:0000256" key="3">
    <source>
        <dbReference type="ARBA" id="ARBA00009223"/>
    </source>
</evidence>
<feature type="transmembrane region" description="Helical" evidence="12">
    <location>
        <begin position="741"/>
        <end position="765"/>
    </location>
</feature>
<dbReference type="GO" id="GO:0015293">
    <property type="term" value="F:symporter activity"/>
    <property type="evidence" value="ECO:0007669"/>
    <property type="project" value="InterPro"/>
</dbReference>
<dbReference type="InterPro" id="IPR053939">
    <property type="entry name" value="UTP25_C"/>
</dbReference>
<evidence type="ECO:0000256" key="8">
    <source>
        <dbReference type="ARBA" id="ARBA00023242"/>
    </source>
</evidence>
<feature type="transmembrane region" description="Helical" evidence="12">
    <location>
        <begin position="800"/>
        <end position="820"/>
    </location>
</feature>
<dbReference type="Gene3D" id="3.40.50.300">
    <property type="entry name" value="P-loop containing nucleotide triphosphate hydrolases"/>
    <property type="match status" value="1"/>
</dbReference>
<evidence type="ECO:0000256" key="7">
    <source>
        <dbReference type="ARBA" id="ARBA00023136"/>
    </source>
</evidence>
<evidence type="ECO:0000256" key="10">
    <source>
        <dbReference type="ARBA" id="ARBA00032325"/>
    </source>
</evidence>
<feature type="region of interest" description="Disordered" evidence="11">
    <location>
        <begin position="173"/>
        <end position="199"/>
    </location>
</feature>
<dbReference type="Gene3D" id="1.10.3860.10">
    <property type="entry name" value="Sodium:dicarboxylate symporter"/>
    <property type="match status" value="1"/>
</dbReference>
<evidence type="ECO:0000256" key="2">
    <source>
        <dbReference type="ARBA" id="ARBA00004604"/>
    </source>
</evidence>
<feature type="transmembrane region" description="Helical" evidence="12">
    <location>
        <begin position="595"/>
        <end position="613"/>
    </location>
</feature>
<feature type="domain" description="UTP25 NTP hydrolase-like" evidence="14">
    <location>
        <begin position="83"/>
        <end position="339"/>
    </location>
</feature>
<dbReference type="PANTHER" id="PTHR12933:SF0">
    <property type="entry name" value="U3 SMALL NUCLEOLAR RNA-ASSOCIATED PROTEIN 25 HOMOLOG"/>
    <property type="match status" value="1"/>
</dbReference>
<dbReference type="Pfam" id="PF06862">
    <property type="entry name" value="Utp25_C"/>
    <property type="match status" value="1"/>
</dbReference>
<keyword evidence="16" id="KW-1185">Reference proteome</keyword>
<comment type="subcellular location">
    <subcellularLocation>
        <location evidence="1">Membrane</location>
        <topology evidence="1">Multi-pass membrane protein</topology>
    </subcellularLocation>
    <subcellularLocation>
        <location evidence="2">Nucleus</location>
        <location evidence="2">Nucleolus</location>
    </subcellularLocation>
</comment>
<keyword evidence="4" id="KW-0813">Transport</keyword>
<dbReference type="Pfam" id="PF22916">
    <property type="entry name" value="UTP25_NTPase-like"/>
    <property type="match status" value="1"/>
</dbReference>
<gene>
    <name evidence="15" type="ORF">WMSIL1_LOCUS5745</name>
</gene>
<feature type="transmembrane region" description="Helical" evidence="12">
    <location>
        <begin position="634"/>
        <end position="655"/>
    </location>
</feature>
<organism evidence="15 16">
    <name type="scientific">Hymenolepis diminuta</name>
    <name type="common">Rat tapeworm</name>
    <dbReference type="NCBI Taxonomy" id="6216"/>
    <lineage>
        <taxon>Eukaryota</taxon>
        <taxon>Metazoa</taxon>
        <taxon>Spiralia</taxon>
        <taxon>Lophotrochozoa</taxon>
        <taxon>Platyhelminthes</taxon>
        <taxon>Cestoda</taxon>
        <taxon>Eucestoda</taxon>
        <taxon>Cyclophyllidea</taxon>
        <taxon>Hymenolepididae</taxon>
        <taxon>Hymenolepis</taxon>
    </lineage>
</organism>
<evidence type="ECO:0000256" key="4">
    <source>
        <dbReference type="ARBA" id="ARBA00022448"/>
    </source>
</evidence>
<dbReference type="InterPro" id="IPR001991">
    <property type="entry name" value="Na-dicarboxylate_symporter"/>
</dbReference>
<feature type="compositionally biased region" description="Basic and acidic residues" evidence="11">
    <location>
        <begin position="188"/>
        <end position="199"/>
    </location>
</feature>
<dbReference type="PANTHER" id="PTHR12933">
    <property type="entry name" value="ORF PROTEIN-RELATED"/>
    <property type="match status" value="1"/>
</dbReference>
<evidence type="ECO:0000256" key="11">
    <source>
        <dbReference type="SAM" id="MobiDB-lite"/>
    </source>
</evidence>
<dbReference type="GO" id="GO:0016020">
    <property type="term" value="C:membrane"/>
    <property type="evidence" value="ECO:0007669"/>
    <property type="project" value="UniProtKB-SubCell"/>
</dbReference>
<protein>
    <recommendedName>
        <fullName evidence="9">U3 small nucleolar RNA-associated protein 25 homolog</fullName>
    </recommendedName>
    <alternativeName>
        <fullName evidence="10">UTP25 small subunit processor component</fullName>
    </alternativeName>
</protein>
<name>A0A564YF08_HYMDI</name>
<evidence type="ECO:0000256" key="6">
    <source>
        <dbReference type="ARBA" id="ARBA00022989"/>
    </source>
</evidence>
<dbReference type="Proteomes" id="UP000321570">
    <property type="component" value="Unassembled WGS sequence"/>
</dbReference>
<feature type="domain" description="UTP25 C-terminal" evidence="13">
    <location>
        <begin position="443"/>
        <end position="555"/>
    </location>
</feature>
<evidence type="ECO:0000256" key="1">
    <source>
        <dbReference type="ARBA" id="ARBA00004141"/>
    </source>
</evidence>
<dbReference type="SUPFAM" id="SSF118215">
    <property type="entry name" value="Proton glutamate symport protein"/>
    <property type="match status" value="1"/>
</dbReference>
<accession>A0A564YF08</accession>
<dbReference type="InterPro" id="IPR027417">
    <property type="entry name" value="P-loop_NTPase"/>
</dbReference>
<dbReference type="GO" id="GO:0000462">
    <property type="term" value="P:maturation of SSU-rRNA from tricistronic rRNA transcript (SSU-rRNA, 5.8S rRNA, LSU-rRNA)"/>
    <property type="evidence" value="ECO:0007669"/>
    <property type="project" value="TreeGrafter"/>
</dbReference>
<evidence type="ECO:0000313" key="15">
    <source>
        <dbReference type="EMBL" id="VUZ45862.1"/>
    </source>
</evidence>
<evidence type="ECO:0000313" key="16">
    <source>
        <dbReference type="Proteomes" id="UP000321570"/>
    </source>
</evidence>
<evidence type="ECO:0000256" key="9">
    <source>
        <dbReference type="ARBA" id="ARBA00024421"/>
    </source>
</evidence>